<organism evidence="1 2">
    <name type="scientific">Natronobacterium lacisalsi AJ5</name>
    <dbReference type="NCBI Taxonomy" id="358396"/>
    <lineage>
        <taxon>Archaea</taxon>
        <taxon>Methanobacteriati</taxon>
        <taxon>Methanobacteriota</taxon>
        <taxon>Stenosarchaea group</taxon>
        <taxon>Halobacteria</taxon>
        <taxon>Halobacteriales</taxon>
        <taxon>Natrialbaceae</taxon>
        <taxon>Natronobacterium</taxon>
    </lineage>
</organism>
<gene>
    <name evidence="1" type="ORF">C445_06755</name>
</gene>
<dbReference type="AlphaFoldDB" id="M0LM72"/>
<dbReference type="InParanoid" id="M0LM72"/>
<accession>M0LM72</accession>
<comment type="caution">
    <text evidence="1">The sequence shown here is derived from an EMBL/GenBank/DDBJ whole genome shotgun (WGS) entry which is preliminary data.</text>
</comment>
<evidence type="ECO:0000313" key="2">
    <source>
        <dbReference type="Proteomes" id="UP000011555"/>
    </source>
</evidence>
<sequence>MAGRCRECGAVYSAWILADGTVEPIGKKGGCRCGASNFETLSQ</sequence>
<reference evidence="1 2" key="1">
    <citation type="journal article" date="2014" name="PLoS Genet.">
        <title>Phylogenetically driven sequencing of extremely halophilic archaea reveals strategies for static and dynamic osmo-response.</title>
        <authorList>
            <person name="Becker E.A."/>
            <person name="Seitzer P.M."/>
            <person name="Tritt A."/>
            <person name="Larsen D."/>
            <person name="Krusor M."/>
            <person name="Yao A.I."/>
            <person name="Wu D."/>
            <person name="Madern D."/>
            <person name="Eisen J.A."/>
            <person name="Darling A.E."/>
            <person name="Facciotti M.T."/>
        </authorList>
    </citation>
    <scope>NUCLEOTIDE SEQUENCE [LARGE SCALE GENOMIC DNA]</scope>
    <source>
        <strain evidence="1 2">AJ5</strain>
    </source>
</reference>
<evidence type="ECO:0000313" key="1">
    <source>
        <dbReference type="EMBL" id="EMA34601.1"/>
    </source>
</evidence>
<dbReference type="eggNOG" id="arCOG10930">
    <property type="taxonomic scope" value="Archaea"/>
</dbReference>
<proteinExistence type="predicted"/>
<keyword evidence="2" id="KW-1185">Reference proteome</keyword>
<dbReference type="EMBL" id="AOLZ01000031">
    <property type="protein sequence ID" value="EMA34601.1"/>
    <property type="molecule type" value="Genomic_DNA"/>
</dbReference>
<protein>
    <submittedName>
        <fullName evidence="1">Uncharacterized protein</fullName>
    </submittedName>
</protein>
<name>M0LM72_NATLA</name>
<dbReference type="Proteomes" id="UP000011555">
    <property type="component" value="Unassembled WGS sequence"/>
</dbReference>